<reference evidence="3 4" key="1">
    <citation type="journal article" date="2016" name="Nat. Commun.">
        <title>Thousands of microbial genomes shed light on interconnected biogeochemical processes in an aquifer system.</title>
        <authorList>
            <person name="Anantharaman K."/>
            <person name="Brown C.T."/>
            <person name="Hug L.A."/>
            <person name="Sharon I."/>
            <person name="Castelle C.J."/>
            <person name="Probst A.J."/>
            <person name="Thomas B.C."/>
            <person name="Singh A."/>
            <person name="Wilkins M.J."/>
            <person name="Karaoz U."/>
            <person name="Brodie E.L."/>
            <person name="Williams K.H."/>
            <person name="Hubbard S.S."/>
            <person name="Banfield J.F."/>
        </authorList>
    </citation>
    <scope>NUCLEOTIDE SEQUENCE [LARGE SCALE GENOMIC DNA]</scope>
</reference>
<evidence type="ECO:0000256" key="1">
    <source>
        <dbReference type="ARBA" id="ARBA00008023"/>
    </source>
</evidence>
<dbReference type="Pfam" id="PF01725">
    <property type="entry name" value="Ham1p_like"/>
    <property type="match status" value="1"/>
</dbReference>
<keyword evidence="2" id="KW-0378">Hydrolase</keyword>
<dbReference type="InterPro" id="IPR029001">
    <property type="entry name" value="ITPase-like_fam"/>
</dbReference>
<sequence>MLPDIKQLIADVPEIQSLDPRRIIEQKLAEVLRGREGGFIVEDTSLSLHCLNGLPGPLIKWFLEALGTAGIARLAVTLGDLAAEARTMIGYAKNPQEVYFFEGVLHGSIVEPRGETTFGWDPIFVPEGHAKTFAEMSQDEKNTLSMRRKAVEQLRQFLAQEAG</sequence>
<dbReference type="GO" id="GO:0009143">
    <property type="term" value="P:nucleoside triphosphate catabolic process"/>
    <property type="evidence" value="ECO:0007669"/>
    <property type="project" value="InterPro"/>
</dbReference>
<dbReference type="Gene3D" id="3.90.950.10">
    <property type="match status" value="1"/>
</dbReference>
<dbReference type="PANTHER" id="PTHR11067">
    <property type="entry name" value="INOSINE TRIPHOSPHATE PYROPHOSPHATASE/HAM1 PROTEIN"/>
    <property type="match status" value="1"/>
</dbReference>
<evidence type="ECO:0000313" key="4">
    <source>
        <dbReference type="Proteomes" id="UP000177349"/>
    </source>
</evidence>
<evidence type="ECO:0000256" key="2">
    <source>
        <dbReference type="ARBA" id="ARBA00022801"/>
    </source>
</evidence>
<dbReference type="GO" id="GO:0005737">
    <property type="term" value="C:cytoplasm"/>
    <property type="evidence" value="ECO:0007669"/>
    <property type="project" value="TreeGrafter"/>
</dbReference>
<dbReference type="AlphaFoldDB" id="A0A1G2BNQ6"/>
<evidence type="ECO:0000313" key="3">
    <source>
        <dbReference type="EMBL" id="OGY90718.1"/>
    </source>
</evidence>
<proteinExistence type="inferred from homology"/>
<protein>
    <recommendedName>
        <fullName evidence="5">Non-canonical purine NTP pyrophosphatase, RdgB/HAM1 family</fullName>
    </recommendedName>
</protein>
<dbReference type="PANTHER" id="PTHR11067:SF9">
    <property type="entry name" value="INOSINE TRIPHOSPHATE PYROPHOSPHATASE"/>
    <property type="match status" value="1"/>
</dbReference>
<dbReference type="EMBL" id="MHKN01000059">
    <property type="protein sequence ID" value="OGY90718.1"/>
    <property type="molecule type" value="Genomic_DNA"/>
</dbReference>
<accession>A0A1G2BNQ6</accession>
<dbReference type="GO" id="GO:0047429">
    <property type="term" value="F:nucleoside triphosphate diphosphatase activity"/>
    <property type="evidence" value="ECO:0007669"/>
    <property type="project" value="InterPro"/>
</dbReference>
<organism evidence="3 4">
    <name type="scientific">Candidatus Komeilibacteria bacterium RIFCSPLOWO2_01_FULL_53_11</name>
    <dbReference type="NCBI Taxonomy" id="1798552"/>
    <lineage>
        <taxon>Bacteria</taxon>
        <taxon>Candidatus Komeiliibacteriota</taxon>
    </lineage>
</organism>
<name>A0A1G2BNQ6_9BACT</name>
<dbReference type="Proteomes" id="UP000177349">
    <property type="component" value="Unassembled WGS sequence"/>
</dbReference>
<gene>
    <name evidence="3" type="ORF">A3B31_02545</name>
</gene>
<dbReference type="CDD" id="cd00515">
    <property type="entry name" value="HAM1"/>
    <property type="match status" value="1"/>
</dbReference>
<comment type="similarity">
    <text evidence="1">Belongs to the HAM1 NTPase family.</text>
</comment>
<dbReference type="SUPFAM" id="SSF52972">
    <property type="entry name" value="ITPase-like"/>
    <property type="match status" value="1"/>
</dbReference>
<evidence type="ECO:0008006" key="5">
    <source>
        <dbReference type="Google" id="ProtNLM"/>
    </source>
</evidence>
<comment type="caution">
    <text evidence="3">The sequence shown here is derived from an EMBL/GenBank/DDBJ whole genome shotgun (WGS) entry which is preliminary data.</text>
</comment>
<dbReference type="InterPro" id="IPR002637">
    <property type="entry name" value="RdgB/HAM1"/>
</dbReference>